<feature type="active site" description="Proton acceptor" evidence="2">
    <location>
        <position position="86"/>
    </location>
</feature>
<comment type="caution">
    <text evidence="3">The sequence shown here is derived from an EMBL/GenBank/DDBJ whole genome shotgun (WGS) entry which is preliminary data.</text>
</comment>
<feature type="binding site" evidence="2">
    <location>
        <position position="87"/>
    </location>
    <ligand>
        <name>substrate</name>
    </ligand>
</feature>
<comment type="cofactor">
    <cofactor evidence="2">
        <name>Mg(2+)</name>
        <dbReference type="ChEBI" id="CHEBI:18420"/>
    </cofactor>
    <text evidence="2">Binds 2 magnesium ions per subunit.</text>
</comment>
<dbReference type="EC" id="2.5.1.-" evidence="2"/>
<comment type="function">
    <text evidence="2">Catalyzes the condensation of isopentenyl diphosphate (IPP) with allylic pyrophosphates generating different type of terpenoids.</text>
</comment>
<dbReference type="RefSeq" id="WP_170077298.1">
    <property type="nucleotide sequence ID" value="NZ_JABAFA010000009.1"/>
</dbReference>
<feature type="binding site" evidence="2">
    <location>
        <position position="43"/>
    </location>
    <ligand>
        <name>substrate</name>
    </ligand>
</feature>
<feature type="binding site" evidence="2">
    <location>
        <position position="89"/>
    </location>
    <ligand>
        <name>substrate</name>
    </ligand>
</feature>
<dbReference type="PANTHER" id="PTHR10291:SF0">
    <property type="entry name" value="DEHYDRODOLICHYL DIPHOSPHATE SYNTHASE 2"/>
    <property type="match status" value="1"/>
</dbReference>
<keyword evidence="1 2" id="KW-0808">Transferase</keyword>
<dbReference type="GO" id="GO:0016094">
    <property type="term" value="P:polyprenol biosynthetic process"/>
    <property type="evidence" value="ECO:0007669"/>
    <property type="project" value="TreeGrafter"/>
</dbReference>
<evidence type="ECO:0000256" key="1">
    <source>
        <dbReference type="ARBA" id="ARBA00022679"/>
    </source>
</evidence>
<comment type="subunit">
    <text evidence="2">Homodimer.</text>
</comment>
<evidence type="ECO:0000256" key="2">
    <source>
        <dbReference type="HAMAP-Rule" id="MF_01139"/>
    </source>
</evidence>
<dbReference type="AlphaFoldDB" id="A0A848B3D2"/>
<evidence type="ECO:0000313" key="4">
    <source>
        <dbReference type="Proteomes" id="UP000543804"/>
    </source>
</evidence>
<dbReference type="InterPro" id="IPR018520">
    <property type="entry name" value="UPP_synth-like_CS"/>
</dbReference>
<feature type="active site" evidence="2">
    <location>
        <position position="38"/>
    </location>
</feature>
<feature type="binding site" evidence="2">
    <location>
        <position position="225"/>
    </location>
    <ligand>
        <name>Mg(2+)</name>
        <dbReference type="ChEBI" id="CHEBI:18420"/>
    </ligand>
</feature>
<dbReference type="HAMAP" id="MF_01139">
    <property type="entry name" value="ISPT"/>
    <property type="match status" value="1"/>
</dbReference>
<feature type="binding site" evidence="2">
    <location>
        <begin position="212"/>
        <end position="214"/>
    </location>
    <ligand>
        <name>substrate</name>
    </ligand>
</feature>
<dbReference type="FunFam" id="3.40.1180.10:FF:000001">
    <property type="entry name" value="(2E,6E)-farnesyl-diphosphate-specific ditrans,polycis-undecaprenyl-diphosphate synthase"/>
    <property type="match status" value="1"/>
</dbReference>
<feature type="binding site" evidence="2">
    <location>
        <begin position="83"/>
        <end position="85"/>
    </location>
    <ligand>
        <name>substrate</name>
    </ligand>
</feature>
<feature type="binding site" evidence="2">
    <location>
        <position position="51"/>
    </location>
    <ligand>
        <name>substrate</name>
    </ligand>
</feature>
<gene>
    <name evidence="3" type="primary">uppS</name>
    <name evidence="3" type="ORF">HF878_04270</name>
</gene>
<evidence type="ECO:0000313" key="3">
    <source>
        <dbReference type="EMBL" id="NMD98700.1"/>
    </source>
</evidence>
<keyword evidence="2" id="KW-0460">Magnesium</keyword>
<dbReference type="PANTHER" id="PTHR10291">
    <property type="entry name" value="DEHYDRODOLICHYL DIPHOSPHATE SYNTHASE FAMILY MEMBER"/>
    <property type="match status" value="1"/>
</dbReference>
<name>A0A848B3D2_9FIRM</name>
<proteinExistence type="inferred from homology"/>
<dbReference type="GO" id="GO:0000287">
    <property type="term" value="F:magnesium ion binding"/>
    <property type="evidence" value="ECO:0007669"/>
    <property type="project" value="UniProtKB-UniRule"/>
</dbReference>
<feature type="binding site" evidence="2">
    <location>
        <begin position="39"/>
        <end position="42"/>
    </location>
    <ligand>
        <name>substrate</name>
    </ligand>
</feature>
<keyword evidence="4" id="KW-1185">Reference proteome</keyword>
<dbReference type="PROSITE" id="PS01066">
    <property type="entry name" value="UPP_SYNTHASE"/>
    <property type="match status" value="1"/>
</dbReference>
<dbReference type="SUPFAM" id="SSF64005">
    <property type="entry name" value="Undecaprenyl diphosphate synthase"/>
    <property type="match status" value="1"/>
</dbReference>
<dbReference type="EMBL" id="JABAFA010000009">
    <property type="protein sequence ID" value="NMD98700.1"/>
    <property type="molecule type" value="Genomic_DNA"/>
</dbReference>
<feature type="binding site" evidence="2">
    <location>
        <position position="38"/>
    </location>
    <ligand>
        <name>Mg(2+)</name>
        <dbReference type="ChEBI" id="CHEBI:18420"/>
    </ligand>
</feature>
<dbReference type="Gene3D" id="3.40.1180.10">
    <property type="entry name" value="Decaprenyl diphosphate synthase-like"/>
    <property type="match status" value="1"/>
</dbReference>
<protein>
    <recommendedName>
        <fullName evidence="2">Isoprenyl transferase</fullName>
        <ecNumber evidence="2">2.5.1.-</ecNumber>
    </recommendedName>
</protein>
<dbReference type="InterPro" id="IPR036424">
    <property type="entry name" value="UPP_synth-like_sf"/>
</dbReference>
<comment type="similarity">
    <text evidence="2">Belongs to the UPP synthase family.</text>
</comment>
<feature type="binding site" evidence="2">
    <location>
        <position position="206"/>
    </location>
    <ligand>
        <name>substrate</name>
    </ligand>
</feature>
<dbReference type="CDD" id="cd00475">
    <property type="entry name" value="Cis_IPPS"/>
    <property type="match status" value="1"/>
</dbReference>
<dbReference type="InterPro" id="IPR001441">
    <property type="entry name" value="UPP_synth-like"/>
</dbReference>
<organism evidence="3 4">
    <name type="scientific">Selenomonas bovis</name>
    <dbReference type="NCBI Taxonomy" id="416586"/>
    <lineage>
        <taxon>Bacteria</taxon>
        <taxon>Bacillati</taxon>
        <taxon>Bacillota</taxon>
        <taxon>Negativicutes</taxon>
        <taxon>Selenomonadales</taxon>
        <taxon>Selenomonadaceae</taxon>
        <taxon>Selenomonas</taxon>
    </lineage>
</organism>
<dbReference type="Pfam" id="PF01255">
    <property type="entry name" value="Prenyltransf"/>
    <property type="match status" value="1"/>
</dbReference>
<dbReference type="NCBIfam" id="TIGR00055">
    <property type="entry name" value="uppS"/>
    <property type="match status" value="1"/>
</dbReference>
<keyword evidence="2" id="KW-0479">Metal-binding</keyword>
<dbReference type="Proteomes" id="UP000543804">
    <property type="component" value="Unassembled WGS sequence"/>
</dbReference>
<feature type="binding site" evidence="2">
    <location>
        <position position="55"/>
    </location>
    <ligand>
        <name>substrate</name>
    </ligand>
</feature>
<reference evidence="3 4" key="1">
    <citation type="submission" date="2020-04" db="EMBL/GenBank/DDBJ databases">
        <authorList>
            <person name="Hitch T.C.A."/>
            <person name="Wylensek D."/>
            <person name="Clavel T."/>
        </authorList>
    </citation>
    <scope>NUCLEOTIDE SEQUENCE [LARGE SCALE GENOMIC DNA]</scope>
    <source>
        <strain evidence="3 4">PG-130-P53-12</strain>
    </source>
</reference>
<accession>A0A848B3D2</accession>
<dbReference type="GO" id="GO:0045547">
    <property type="term" value="F:ditrans,polycis-polyprenyl diphosphate synthase [(2E,6E)-farnesyl diphosphate specific] activity"/>
    <property type="evidence" value="ECO:0007669"/>
    <property type="project" value="TreeGrafter"/>
</dbReference>
<sequence length="264" mass="29602">MWKKILGLGASKREKDLVSLYDRVPKEKRPRHIAIIMDGNGRWAEGKGLIRTAGHRAGVGTLRDILHVCVDLGIEVLTVYAFSTENWKRPRPEVDFLMSLFSEYLEKEIQEMEDNHVRLRFLGREDGMSEALLGKMHAAEARLAGNDGLQFNIAANYGGQDEILRAVRTLAARARAGEVAPEDIDETMLAGALDTAGQPPVDLVIRTSGDLRLSNFLLWQAAYAEFWFTETNWPDFTPEEFVGALVDFAQRKRRFGGLNPSDGK</sequence>